<dbReference type="SMART" id="SM00886">
    <property type="entry name" value="Dabb"/>
    <property type="match status" value="1"/>
</dbReference>
<feature type="domain" description="Stress-response A/B barrel" evidence="1">
    <location>
        <begin position="145"/>
        <end position="242"/>
    </location>
</feature>
<evidence type="ECO:0000313" key="2">
    <source>
        <dbReference type="EMBL" id="KAK7553479.1"/>
    </source>
</evidence>
<protein>
    <recommendedName>
        <fullName evidence="1">Stress-response A/B barrel domain-containing protein</fullName>
    </recommendedName>
</protein>
<dbReference type="Proteomes" id="UP001365128">
    <property type="component" value="Unassembled WGS sequence"/>
</dbReference>
<comment type="caution">
    <text evidence="2">The sequence shown here is derived from an EMBL/GenBank/DDBJ whole genome shotgun (WGS) entry which is preliminary data.</text>
</comment>
<evidence type="ECO:0000313" key="3">
    <source>
        <dbReference type="Proteomes" id="UP001365128"/>
    </source>
</evidence>
<evidence type="ECO:0000259" key="1">
    <source>
        <dbReference type="PROSITE" id="PS51502"/>
    </source>
</evidence>
<gene>
    <name evidence="2" type="ORF">IWX46DRAFT_590228</name>
</gene>
<organism evidence="2 3">
    <name type="scientific">Phyllosticta citricarpa</name>
    <dbReference type="NCBI Taxonomy" id="55181"/>
    <lineage>
        <taxon>Eukaryota</taxon>
        <taxon>Fungi</taxon>
        <taxon>Dikarya</taxon>
        <taxon>Ascomycota</taxon>
        <taxon>Pezizomycotina</taxon>
        <taxon>Dothideomycetes</taxon>
        <taxon>Dothideomycetes incertae sedis</taxon>
        <taxon>Botryosphaeriales</taxon>
        <taxon>Phyllostictaceae</taxon>
        <taxon>Phyllosticta</taxon>
    </lineage>
</organism>
<dbReference type="PROSITE" id="PS51502">
    <property type="entry name" value="S_R_A_B_BARREL"/>
    <property type="match status" value="1"/>
</dbReference>
<dbReference type="EMBL" id="JBBPDW010000004">
    <property type="protein sequence ID" value="KAK7553479.1"/>
    <property type="molecule type" value="Genomic_DNA"/>
</dbReference>
<dbReference type="SUPFAM" id="SSF54909">
    <property type="entry name" value="Dimeric alpha+beta barrel"/>
    <property type="match status" value="1"/>
</dbReference>
<dbReference type="Pfam" id="PF07876">
    <property type="entry name" value="Dabb"/>
    <property type="match status" value="1"/>
</dbReference>
<dbReference type="InterPro" id="IPR013097">
    <property type="entry name" value="Dabb"/>
</dbReference>
<proteinExistence type="predicted"/>
<reference evidence="2 3" key="1">
    <citation type="submission" date="2024-04" db="EMBL/GenBank/DDBJ databases">
        <title>Phyllosticta paracitricarpa is synonymous to the EU quarantine fungus P. citricarpa based on phylogenomic analyses.</title>
        <authorList>
            <consortium name="Lawrence Berkeley National Laboratory"/>
            <person name="Van Ingen-Buijs V.A."/>
            <person name="Van Westerhoven A.C."/>
            <person name="Haridas S."/>
            <person name="Skiadas P."/>
            <person name="Martin F."/>
            <person name="Groenewald J.Z."/>
            <person name="Crous P.W."/>
            <person name="Seidl M.F."/>
        </authorList>
    </citation>
    <scope>NUCLEOTIDE SEQUENCE [LARGE SCALE GENOMIC DNA]</scope>
    <source>
        <strain evidence="2 3">CBS 122670</strain>
    </source>
</reference>
<dbReference type="InterPro" id="IPR011008">
    <property type="entry name" value="Dimeric_a/b-barrel"/>
</dbReference>
<accession>A0ABR1MM41</accession>
<name>A0ABR1MM41_9PEZI</name>
<sequence>MDGCSVPSRELQVREWQLGASQPLCVSLSLSLSLWVWLPRVQLWLPPSPTIRSRTSGVPSSPYPDVHLHHRYYYIHTYILVLLPSLRSPRFNPLSSTARPPNRPTDLHPRCILRCTSLHPPLPSLRPSVSRRPVAQPPNATIMPINRVTLFKMADDDIPAVLEKYTTLAADAKKDSAPYILSARAAKVIPDPAGRNQGYTVAATTVFKSLDDMKYYDEGCEAHGQIKQFLKPRLQGLMTVYFEV</sequence>
<keyword evidence="3" id="KW-1185">Reference proteome</keyword>
<dbReference type="Gene3D" id="3.30.70.100">
    <property type="match status" value="1"/>
</dbReference>